<feature type="signal peptide" evidence="5">
    <location>
        <begin position="1"/>
        <end position="20"/>
    </location>
</feature>
<dbReference type="EMBL" id="BGZI01000028">
    <property type="protein sequence ID" value="GBO89794.1"/>
    <property type="molecule type" value="Genomic_DNA"/>
</dbReference>
<dbReference type="Gene3D" id="3.30.70.270">
    <property type="match status" value="1"/>
</dbReference>
<comment type="similarity">
    <text evidence="2">Belongs to the bacterial solute-binding protein 3 family.</text>
</comment>
<organism evidence="7 9">
    <name type="scientific">Marinobacter salsuginis</name>
    <dbReference type="NCBI Taxonomy" id="418719"/>
    <lineage>
        <taxon>Bacteria</taxon>
        <taxon>Pseudomonadati</taxon>
        <taxon>Pseudomonadota</taxon>
        <taxon>Gammaproteobacteria</taxon>
        <taxon>Pseudomonadales</taxon>
        <taxon>Marinobacteraceae</taxon>
        <taxon>Marinobacter</taxon>
    </lineage>
</organism>
<dbReference type="SUPFAM" id="SSF55073">
    <property type="entry name" value="Nucleotide cyclase"/>
    <property type="match status" value="1"/>
</dbReference>
<evidence type="ECO:0000259" key="6">
    <source>
        <dbReference type="PROSITE" id="PS50887"/>
    </source>
</evidence>
<dbReference type="SUPFAM" id="SSF53850">
    <property type="entry name" value="Periplasmic binding protein-like II"/>
    <property type="match status" value="3"/>
</dbReference>
<keyword evidence="9" id="KW-1185">Reference proteome</keyword>
<evidence type="ECO:0000256" key="2">
    <source>
        <dbReference type="ARBA" id="ARBA00010333"/>
    </source>
</evidence>
<evidence type="ECO:0000313" key="7">
    <source>
        <dbReference type="EMBL" id="GBO84182.1"/>
    </source>
</evidence>
<dbReference type="CDD" id="cd01007">
    <property type="entry name" value="PBP2_BvgS_HisK_like"/>
    <property type="match status" value="2"/>
</dbReference>
<gene>
    <name evidence="7" type="ORF">MS5N3_16330</name>
    <name evidence="8" type="ORF">MSSD14B_34620</name>
</gene>
<keyword evidence="4" id="KW-0472">Membrane</keyword>
<evidence type="ECO:0000313" key="10">
    <source>
        <dbReference type="Proteomes" id="UP000387223"/>
    </source>
</evidence>
<dbReference type="InterPro" id="IPR043128">
    <property type="entry name" value="Rev_trsase/Diguanyl_cyclase"/>
</dbReference>
<keyword evidence="3 5" id="KW-0732">Signal</keyword>
<evidence type="ECO:0000256" key="4">
    <source>
        <dbReference type="SAM" id="Phobius"/>
    </source>
</evidence>
<dbReference type="NCBIfam" id="TIGR00254">
    <property type="entry name" value="GGDEF"/>
    <property type="match status" value="1"/>
</dbReference>
<dbReference type="EMBL" id="BGZH01000001">
    <property type="protein sequence ID" value="GBO84182.1"/>
    <property type="molecule type" value="Genomic_DNA"/>
</dbReference>
<evidence type="ECO:0000256" key="1">
    <source>
        <dbReference type="ARBA" id="ARBA00001946"/>
    </source>
</evidence>
<dbReference type="PROSITE" id="PS50887">
    <property type="entry name" value="GGDEF"/>
    <property type="match status" value="1"/>
</dbReference>
<dbReference type="Proteomes" id="UP000387223">
    <property type="component" value="Unassembled WGS sequence"/>
</dbReference>
<dbReference type="AlphaFoldDB" id="A0A5M3PMM7"/>
<dbReference type="RefSeq" id="WP_227549539.1">
    <property type="nucleotide sequence ID" value="NZ_BGZH01000001.1"/>
</dbReference>
<dbReference type="Pfam" id="PF00990">
    <property type="entry name" value="GGDEF"/>
    <property type="match status" value="1"/>
</dbReference>
<evidence type="ECO:0000256" key="5">
    <source>
        <dbReference type="SAM" id="SignalP"/>
    </source>
</evidence>
<dbReference type="InterPro" id="IPR001638">
    <property type="entry name" value="Solute-binding_3/MltF_N"/>
</dbReference>
<name>A0A5M3PMM7_9GAMM</name>
<accession>A0A5M3PMM7</accession>
<feature type="domain" description="GGDEF" evidence="6">
    <location>
        <begin position="820"/>
        <end position="955"/>
    </location>
</feature>
<dbReference type="SMART" id="SM00062">
    <property type="entry name" value="PBPb"/>
    <property type="match status" value="3"/>
</dbReference>
<proteinExistence type="inferred from homology"/>
<dbReference type="CDD" id="cd01949">
    <property type="entry name" value="GGDEF"/>
    <property type="match status" value="1"/>
</dbReference>
<dbReference type="InterPro" id="IPR000160">
    <property type="entry name" value="GGDEF_dom"/>
</dbReference>
<feature type="chain" id="PRO_5044621746" description="GGDEF domain-containing protein" evidence="5">
    <location>
        <begin position="21"/>
        <end position="957"/>
    </location>
</feature>
<dbReference type="Pfam" id="PF00497">
    <property type="entry name" value="SBP_bac_3"/>
    <property type="match status" value="3"/>
</dbReference>
<protein>
    <recommendedName>
        <fullName evidence="6">GGDEF domain-containing protein</fullName>
    </recommendedName>
</protein>
<dbReference type="PANTHER" id="PTHR35936:SF25">
    <property type="entry name" value="ABC TRANSPORTER SUBSTRATE-BINDING PROTEIN"/>
    <property type="match status" value="1"/>
</dbReference>
<reference evidence="9 10" key="1">
    <citation type="journal article" date="2019" name="J. Gen. Appl. Microbiol.">
        <title>Aerobic degradation of cis-dichloroethene by the marine bacterium Marinobacter salsuginis strain 5N-3.</title>
        <authorList>
            <person name="Inoue Y."/>
            <person name="Fukunaga Y."/>
            <person name="Katsumata H."/>
            <person name="Ohji S."/>
            <person name="Hosoyama A."/>
            <person name="Mori K."/>
            <person name="Ando K."/>
        </authorList>
    </citation>
    <scope>NUCLEOTIDE SEQUENCE [LARGE SCALE GENOMIC DNA]</scope>
    <source>
        <strain evidence="7 9">5N-3</strain>
        <strain evidence="8 10">NBRC 109114</strain>
    </source>
</reference>
<evidence type="ECO:0000313" key="9">
    <source>
        <dbReference type="Proteomes" id="UP000340077"/>
    </source>
</evidence>
<dbReference type="CDD" id="cd13708">
    <property type="entry name" value="PBP2_BvgS_like_1"/>
    <property type="match status" value="1"/>
</dbReference>
<evidence type="ECO:0000256" key="3">
    <source>
        <dbReference type="ARBA" id="ARBA00022729"/>
    </source>
</evidence>
<dbReference type="Proteomes" id="UP000340077">
    <property type="component" value="Unassembled WGS sequence"/>
</dbReference>
<comment type="caution">
    <text evidence="7">The sequence shown here is derived from an EMBL/GenBank/DDBJ whole genome shotgun (WGS) entry which is preliminary data.</text>
</comment>
<dbReference type="PANTHER" id="PTHR35936">
    <property type="entry name" value="MEMBRANE-BOUND LYTIC MUREIN TRANSGLYCOSYLASE F"/>
    <property type="match status" value="1"/>
</dbReference>
<comment type="cofactor">
    <cofactor evidence="1">
        <name>Mg(2+)</name>
        <dbReference type="ChEBI" id="CHEBI:18420"/>
    </cofactor>
</comment>
<dbReference type="GO" id="GO:0003824">
    <property type="term" value="F:catalytic activity"/>
    <property type="evidence" value="ECO:0007669"/>
    <property type="project" value="UniProtKB-ARBA"/>
</dbReference>
<evidence type="ECO:0000313" key="8">
    <source>
        <dbReference type="EMBL" id="GBO89794.1"/>
    </source>
</evidence>
<sequence length="957" mass="107625">MAAAFLWGFYLLLTAPLAFSEQPDETITVGIVGDNKPYSFDDGPGASGFSVDVLREVARQSGLNFRFRAGSWPEIYDAFLRSELDVIDGISFSAERSEKILFTEPYHLRQTYLMHNSQEPMGQISSLADLENRRVGVVRDVYYRDALEEHGLSITSYDSVHSMIRALAFGWVDVIIGPRLTLQYYANQAGFGFLEIAGTAPLGDLATEDFRIGVLKSNEGLYQRITEGLGQIPVERINELLNRWQELGGNNLSNGVSFTLTPRQREFIAETGPVRVGLMRDYAPYSFESATRIHGLSVDVLGRISDLTGLQIIPVEGQWIELLPLFRDGEIDVLANMSYRPEREAFTRFTQPYHTIPNVAFTRDPALRINSLEDLKSQRVALGSGIYYEEPVRNALGENARIFTTQDTMFQALARDEVDVVLAALPNGNFWVREMGITGVRIAGELIIDGQSGEDLRFGVRPGLAPLVDILNQALSAITPEEMHAIETRWLGASVDLEVQATGEVALNAAELAWLESHNHQINTCIDPDWFPLEGLDAEGKHAGLSAEVVRLFSKRTPIQFELVRTDTWTESILSMKRGECDIFTMAMQTPERLDYLNFTDPYLEVPTVVLGRIEAPFIERVGDLRGQRIGIVEGYAFEELLRSRYPSMNLVEVANEQAGLRKLQSNELDGYITTLATASYYMQELGLADLKVIGRIPADWSLSVATRKEEPVVFGIMQKLVSSLTSEERKNLERQWRNIQIEESVDYTLIWRLSIAAILIAGLLVFWNRKLGRLNRDLSHANETLARLSVTDDLTKLGNRSYFDQEFRKSFQWCQRHGSGFAVAMVDADHFKMINDNYGHEAGDVCLQTLAGLMREHFRRETDRLSRFGGEEFVIFASYEDRNEIRNRLETFRKAVQKSCSVCGEHEVNLTISIGLATGIPGPDDSPAEFLRQADQALYQAKQNGRNRLEARSVGS</sequence>
<dbReference type="FunFam" id="3.30.70.270:FF:000001">
    <property type="entry name" value="Diguanylate cyclase domain protein"/>
    <property type="match status" value="1"/>
</dbReference>
<dbReference type="InterPro" id="IPR029787">
    <property type="entry name" value="Nucleotide_cyclase"/>
</dbReference>
<dbReference type="SMART" id="SM00267">
    <property type="entry name" value="GGDEF"/>
    <property type="match status" value="1"/>
</dbReference>
<dbReference type="Gene3D" id="3.40.190.10">
    <property type="entry name" value="Periplasmic binding protein-like II"/>
    <property type="match status" value="6"/>
</dbReference>
<feature type="transmembrane region" description="Helical" evidence="4">
    <location>
        <begin position="750"/>
        <end position="768"/>
    </location>
</feature>
<keyword evidence="4" id="KW-1133">Transmembrane helix</keyword>
<keyword evidence="4" id="KW-0812">Transmembrane</keyword>